<feature type="transmembrane region" description="Helical" evidence="9">
    <location>
        <begin position="226"/>
        <end position="258"/>
    </location>
</feature>
<feature type="transmembrane region" description="Helical" evidence="9">
    <location>
        <begin position="265"/>
        <end position="285"/>
    </location>
</feature>
<dbReference type="InterPro" id="IPR038731">
    <property type="entry name" value="RgtA/B/C-like"/>
</dbReference>
<feature type="transmembrane region" description="Helical" evidence="9">
    <location>
        <begin position="375"/>
        <end position="392"/>
    </location>
</feature>
<evidence type="ECO:0000313" key="11">
    <source>
        <dbReference type="EMBL" id="GMG81366.1"/>
    </source>
</evidence>
<organism evidence="11 12">
    <name type="scientific">Paralimibaculum aggregatum</name>
    <dbReference type="NCBI Taxonomy" id="3036245"/>
    <lineage>
        <taxon>Bacteria</taxon>
        <taxon>Pseudomonadati</taxon>
        <taxon>Pseudomonadota</taxon>
        <taxon>Alphaproteobacteria</taxon>
        <taxon>Rhodobacterales</taxon>
        <taxon>Paracoccaceae</taxon>
        <taxon>Paralimibaculum</taxon>
    </lineage>
</organism>
<evidence type="ECO:0000256" key="9">
    <source>
        <dbReference type="SAM" id="Phobius"/>
    </source>
</evidence>
<dbReference type="Pfam" id="PF13231">
    <property type="entry name" value="PMT_2"/>
    <property type="match status" value="1"/>
</dbReference>
<dbReference type="PANTHER" id="PTHR33908:SF11">
    <property type="entry name" value="MEMBRANE PROTEIN"/>
    <property type="match status" value="1"/>
</dbReference>
<dbReference type="InterPro" id="IPR050297">
    <property type="entry name" value="LipidA_mod_glycosyltrf_83"/>
</dbReference>
<dbReference type="EMBL" id="BSYI01000003">
    <property type="protein sequence ID" value="GMG81366.1"/>
    <property type="molecule type" value="Genomic_DNA"/>
</dbReference>
<feature type="domain" description="Glycosyltransferase RgtA/B/C/D-like" evidence="10">
    <location>
        <begin position="127"/>
        <end position="285"/>
    </location>
</feature>
<keyword evidence="12" id="KW-1185">Reference proteome</keyword>
<keyword evidence="6 9" id="KW-1133">Transmembrane helix</keyword>
<dbReference type="Proteomes" id="UP001239909">
    <property type="component" value="Unassembled WGS sequence"/>
</dbReference>
<keyword evidence="2" id="KW-1003">Cell membrane</keyword>
<evidence type="ECO:0000256" key="5">
    <source>
        <dbReference type="ARBA" id="ARBA00022692"/>
    </source>
</evidence>
<keyword evidence="3" id="KW-0328">Glycosyltransferase</keyword>
<evidence type="ECO:0000256" key="7">
    <source>
        <dbReference type="ARBA" id="ARBA00023136"/>
    </source>
</evidence>
<proteinExistence type="predicted"/>
<name>A0ABQ6LLS3_9RHOB</name>
<feature type="region of interest" description="Disordered" evidence="8">
    <location>
        <begin position="1"/>
        <end position="68"/>
    </location>
</feature>
<keyword evidence="7 9" id="KW-0472">Membrane</keyword>
<feature type="transmembrane region" description="Helical" evidence="9">
    <location>
        <begin position="350"/>
        <end position="369"/>
    </location>
</feature>
<evidence type="ECO:0000256" key="8">
    <source>
        <dbReference type="SAM" id="MobiDB-lite"/>
    </source>
</evidence>
<feature type="transmembrane region" description="Helical" evidence="9">
    <location>
        <begin position="178"/>
        <end position="198"/>
    </location>
</feature>
<feature type="compositionally biased region" description="Low complexity" evidence="8">
    <location>
        <begin position="17"/>
        <end position="26"/>
    </location>
</feature>
<evidence type="ECO:0000256" key="6">
    <source>
        <dbReference type="ARBA" id="ARBA00022989"/>
    </source>
</evidence>
<sequence length="563" mass="58889">MAGAAGSDDGETGSGRAGAQPGAEAPEAPKPKTRAKPKPAAPKAGQTGAAKPKPAKPKAKAKAPRGARAKAAAAAAERARWGWWALALVLGVTALRVGLLALDLIPPHFDEGQYWAYGQELAWGYFSKPPGVGALIRLSTELFGQGGLGLRLASPLAHGLIGWLLFATARRIWDGRTGFWAAAAYLAAPGVTVSALIVSTDPPMMAAWAAALYALVRAGEPGASKLWWAVLGLALGLGGLAKYTAVAFAIGGLGYGLFSARGRDLAGVAIAAGVAFLVLLPNILWNAENGFATVSHVAEDADPGDGYGNPGALAEFLGAQLGVIGPVIFLGILAAFWNRRQWLDDWGMRLMAWQTAGLLLPIAVLAFTTRAQPNWAAPAYLAGTVLAVRFLLEAGRRRLLLGGQLGLGALAAAAMVGLAALYGARGPELPRWGDPFKKVRIGPPFCELALGAMAEEGAEALLATDRRRLSECMVLGGLGWDRIAVWNPDLLPANHHEMVATLQPGDDRRLLLAVLNPAAAGAIAARFDEAIEVDAGRFATHGDRQYSYALWVVQGFRGYDTTY</sequence>
<keyword evidence="5 9" id="KW-0812">Transmembrane</keyword>
<evidence type="ECO:0000256" key="4">
    <source>
        <dbReference type="ARBA" id="ARBA00022679"/>
    </source>
</evidence>
<keyword evidence="4" id="KW-0808">Transferase</keyword>
<evidence type="ECO:0000259" key="10">
    <source>
        <dbReference type="Pfam" id="PF13231"/>
    </source>
</evidence>
<evidence type="ECO:0000256" key="2">
    <source>
        <dbReference type="ARBA" id="ARBA00022475"/>
    </source>
</evidence>
<dbReference type="PANTHER" id="PTHR33908">
    <property type="entry name" value="MANNOSYLTRANSFERASE YKCB-RELATED"/>
    <property type="match status" value="1"/>
</dbReference>
<comment type="caution">
    <text evidence="11">The sequence shown here is derived from an EMBL/GenBank/DDBJ whole genome shotgun (WGS) entry which is preliminary data.</text>
</comment>
<evidence type="ECO:0000256" key="1">
    <source>
        <dbReference type="ARBA" id="ARBA00004651"/>
    </source>
</evidence>
<protein>
    <submittedName>
        <fullName evidence="11">Glycosyltransferase family 39 protein</fullName>
    </submittedName>
</protein>
<feature type="compositionally biased region" description="Low complexity" evidence="8">
    <location>
        <begin position="41"/>
        <end position="52"/>
    </location>
</feature>
<evidence type="ECO:0000313" key="12">
    <source>
        <dbReference type="Proteomes" id="UP001239909"/>
    </source>
</evidence>
<feature type="transmembrane region" description="Helical" evidence="9">
    <location>
        <begin position="81"/>
        <end position="102"/>
    </location>
</feature>
<feature type="transmembrane region" description="Helical" evidence="9">
    <location>
        <begin position="317"/>
        <end position="338"/>
    </location>
</feature>
<gene>
    <name evidence="11" type="ORF">LNKW23_05790</name>
</gene>
<accession>A0ABQ6LLS3</accession>
<evidence type="ECO:0000256" key="3">
    <source>
        <dbReference type="ARBA" id="ARBA00022676"/>
    </source>
</evidence>
<feature type="compositionally biased region" description="Basic residues" evidence="8">
    <location>
        <begin position="53"/>
        <end position="68"/>
    </location>
</feature>
<reference evidence="11 12" key="1">
    <citation type="submission" date="2023-04" db="EMBL/GenBank/DDBJ databases">
        <title>Marinoamorphus aggregata gen. nov., sp. Nov., isolate from tissue of brittle star Ophioplocus japonicus.</title>
        <authorList>
            <person name="Kawano K."/>
            <person name="Sawayama S."/>
            <person name="Nakagawa S."/>
        </authorList>
    </citation>
    <scope>NUCLEOTIDE SEQUENCE [LARGE SCALE GENOMIC DNA]</scope>
    <source>
        <strain evidence="11 12">NKW23</strain>
    </source>
</reference>
<feature type="transmembrane region" description="Helical" evidence="9">
    <location>
        <begin position="148"/>
        <end position="166"/>
    </location>
</feature>
<comment type="subcellular location">
    <subcellularLocation>
        <location evidence="1">Cell membrane</location>
        <topology evidence="1">Multi-pass membrane protein</topology>
    </subcellularLocation>
</comment>
<dbReference type="RefSeq" id="WP_285670027.1">
    <property type="nucleotide sequence ID" value="NZ_BSYI01000003.1"/>
</dbReference>
<feature type="transmembrane region" description="Helical" evidence="9">
    <location>
        <begin position="399"/>
        <end position="422"/>
    </location>
</feature>